<feature type="active site" description="Proton acceptor; specific for L-alanine" evidence="7">
    <location>
        <position position="289"/>
    </location>
</feature>
<dbReference type="SUPFAM" id="SSF50621">
    <property type="entry name" value="Alanine racemase C-terminal domain-like"/>
    <property type="match status" value="1"/>
</dbReference>
<sequence>MAPSAPSGSISTASSPSSATSTSTTAAVASTSEAARAGAILTIDLAAIAANWRTLRDRAGPAACAAVVKADAYGLGAARVAPALAVAGCRSFVVATLDEAIALRGVLPEGTEVICLGGLPADSEGEFQRHAVTPVLNHLGEVERWRVFARWRGTPYPAVIHIDTGMNRLGLGPDELDRLATEPDRLDGLTVRLWMSHLACAEADSPMNAAQLAAFRAALARLPAAPASLANSSGLFLGSDYRFDLARPGCALYGVNPTPGRPNPMSGVIRLDARVLQVRNVDSPMTVGYGATHRVAGSGKVATVAVGYADGYARTLSGRGHVHVGGAAAPVVGRISMDLITVDISHLPDGAVVPNAFVELIGPSRPVDTVAEEGGTIGYEILTALGRRYHRVYTGGAAEGL</sequence>
<evidence type="ECO:0000256" key="3">
    <source>
        <dbReference type="ARBA" id="ARBA00007880"/>
    </source>
</evidence>
<reference evidence="10 11" key="1">
    <citation type="submission" date="2020-05" db="EMBL/GenBank/DDBJ databases">
        <title>Azospirillum oleiclasticum sp. nov, a nitrogen-fixing and heavy crude oil-emulsifying bacterium isolated from the crude oil of Yumen Oilfield.</title>
        <authorList>
            <person name="Wu D."/>
            <person name="Cai M."/>
            <person name="Zhang X."/>
        </authorList>
    </citation>
    <scope>NUCLEOTIDE SEQUENCE [LARGE SCALE GENOMIC DNA]</scope>
    <source>
        <strain evidence="10 11">ROY-1-1-2</strain>
    </source>
</reference>
<dbReference type="PROSITE" id="PS00395">
    <property type="entry name" value="ALANINE_RACEMASE"/>
    <property type="match status" value="1"/>
</dbReference>
<dbReference type="PRINTS" id="PR00992">
    <property type="entry name" value="ALARACEMASE"/>
</dbReference>
<evidence type="ECO:0000256" key="7">
    <source>
        <dbReference type="HAMAP-Rule" id="MF_01201"/>
    </source>
</evidence>
<proteinExistence type="inferred from homology"/>
<dbReference type="InterPro" id="IPR009006">
    <property type="entry name" value="Ala_racemase/Decarboxylase_C"/>
</dbReference>
<dbReference type="PANTHER" id="PTHR30511:SF0">
    <property type="entry name" value="ALANINE RACEMASE, CATABOLIC-RELATED"/>
    <property type="match status" value="1"/>
</dbReference>
<name>A0ABX2T5L6_9PROT</name>
<feature type="binding site" evidence="7">
    <location>
        <position position="168"/>
    </location>
    <ligand>
        <name>substrate</name>
    </ligand>
</feature>
<dbReference type="SUPFAM" id="SSF51419">
    <property type="entry name" value="PLP-binding barrel"/>
    <property type="match status" value="1"/>
</dbReference>
<dbReference type="SMART" id="SM01005">
    <property type="entry name" value="Ala_racemase_C"/>
    <property type="match status" value="1"/>
</dbReference>
<dbReference type="HAMAP" id="MF_01201">
    <property type="entry name" value="Ala_racemase"/>
    <property type="match status" value="1"/>
</dbReference>
<feature type="active site" description="Proton acceptor; specific for D-alanine" evidence="7">
    <location>
        <position position="69"/>
    </location>
</feature>
<dbReference type="EC" id="5.1.1.1" evidence="4 7"/>
<evidence type="ECO:0000256" key="6">
    <source>
        <dbReference type="ARBA" id="ARBA00023235"/>
    </source>
</evidence>
<keyword evidence="11" id="KW-1185">Reference proteome</keyword>
<protein>
    <recommendedName>
        <fullName evidence="4 7">Alanine racemase</fullName>
        <ecNumber evidence="4 7">5.1.1.1</ecNumber>
    </recommendedName>
</protein>
<dbReference type="Pfam" id="PF01168">
    <property type="entry name" value="Ala_racemase_N"/>
    <property type="match status" value="1"/>
</dbReference>
<comment type="cofactor">
    <cofactor evidence="2 7">
        <name>pyridoxal 5'-phosphate</name>
        <dbReference type="ChEBI" id="CHEBI:597326"/>
    </cofactor>
</comment>
<feature type="region of interest" description="Disordered" evidence="8">
    <location>
        <begin position="1"/>
        <end position="21"/>
    </location>
</feature>
<dbReference type="InterPro" id="IPR001608">
    <property type="entry name" value="Ala_racemase_N"/>
</dbReference>
<evidence type="ECO:0000256" key="4">
    <source>
        <dbReference type="ARBA" id="ARBA00013089"/>
    </source>
</evidence>
<comment type="caution">
    <text evidence="10">The sequence shown here is derived from an EMBL/GenBank/DDBJ whole genome shotgun (WGS) entry which is preliminary data.</text>
</comment>
<feature type="binding site" evidence="7">
    <location>
        <position position="337"/>
    </location>
    <ligand>
        <name>substrate</name>
    </ligand>
</feature>
<keyword evidence="5 7" id="KW-0663">Pyridoxal phosphate</keyword>
<comment type="catalytic activity">
    <reaction evidence="1 7">
        <text>L-alanine = D-alanine</text>
        <dbReference type="Rhea" id="RHEA:20249"/>
        <dbReference type="ChEBI" id="CHEBI:57416"/>
        <dbReference type="ChEBI" id="CHEBI:57972"/>
        <dbReference type="EC" id="5.1.1.1"/>
    </reaction>
</comment>
<comment type="pathway">
    <text evidence="7">Amino-acid biosynthesis; D-alanine biosynthesis; D-alanine from L-alanine: step 1/1.</text>
</comment>
<evidence type="ECO:0000313" key="10">
    <source>
        <dbReference type="EMBL" id="NYZ19135.1"/>
    </source>
</evidence>
<keyword evidence="6 7" id="KW-0413">Isomerase</keyword>
<gene>
    <name evidence="10" type="primary">alr</name>
    <name evidence="10" type="ORF">HND93_05380</name>
</gene>
<evidence type="ECO:0000256" key="1">
    <source>
        <dbReference type="ARBA" id="ARBA00000316"/>
    </source>
</evidence>
<dbReference type="Proteomes" id="UP000584642">
    <property type="component" value="Unassembled WGS sequence"/>
</dbReference>
<evidence type="ECO:0000256" key="2">
    <source>
        <dbReference type="ARBA" id="ARBA00001933"/>
    </source>
</evidence>
<dbReference type="Pfam" id="PF00842">
    <property type="entry name" value="Ala_racemase_C"/>
    <property type="match status" value="1"/>
</dbReference>
<dbReference type="Gene3D" id="3.20.20.10">
    <property type="entry name" value="Alanine racemase"/>
    <property type="match status" value="1"/>
</dbReference>
<evidence type="ECO:0000256" key="8">
    <source>
        <dbReference type="SAM" id="MobiDB-lite"/>
    </source>
</evidence>
<dbReference type="InterPro" id="IPR011079">
    <property type="entry name" value="Ala_racemase_C"/>
</dbReference>
<evidence type="ECO:0000313" key="11">
    <source>
        <dbReference type="Proteomes" id="UP000584642"/>
    </source>
</evidence>
<feature type="domain" description="Alanine racemase C-terminal" evidence="9">
    <location>
        <begin position="268"/>
        <end position="394"/>
    </location>
</feature>
<evidence type="ECO:0000259" key="9">
    <source>
        <dbReference type="SMART" id="SM01005"/>
    </source>
</evidence>
<evidence type="ECO:0000256" key="5">
    <source>
        <dbReference type="ARBA" id="ARBA00022898"/>
    </source>
</evidence>
<dbReference type="GO" id="GO:0008784">
    <property type="term" value="F:alanine racemase activity"/>
    <property type="evidence" value="ECO:0007669"/>
    <property type="project" value="UniProtKB-EC"/>
</dbReference>
<feature type="modified residue" description="N6-(pyridoxal phosphate)lysine" evidence="7">
    <location>
        <position position="69"/>
    </location>
</feature>
<dbReference type="CDD" id="cd00430">
    <property type="entry name" value="PLPDE_III_AR"/>
    <property type="match status" value="1"/>
</dbReference>
<dbReference type="Gene3D" id="2.40.37.10">
    <property type="entry name" value="Lyase, Ornithine Decarboxylase, Chain A, domain 1"/>
    <property type="match status" value="1"/>
</dbReference>
<comment type="function">
    <text evidence="7">Catalyzes the interconversion of L-alanine and D-alanine. May also act on other amino acids.</text>
</comment>
<comment type="similarity">
    <text evidence="3 7">Belongs to the alanine racemase family.</text>
</comment>
<accession>A0ABX2T5L6</accession>
<dbReference type="NCBIfam" id="TIGR00492">
    <property type="entry name" value="alr"/>
    <property type="match status" value="1"/>
</dbReference>
<dbReference type="EMBL" id="JABFDB010000002">
    <property type="protein sequence ID" value="NYZ19135.1"/>
    <property type="molecule type" value="Genomic_DNA"/>
</dbReference>
<dbReference type="InterPro" id="IPR020622">
    <property type="entry name" value="Ala_racemase_pyridoxalP-BS"/>
</dbReference>
<organism evidence="10 11">
    <name type="scientific">Azospirillum oleiclasticum</name>
    <dbReference type="NCBI Taxonomy" id="2735135"/>
    <lineage>
        <taxon>Bacteria</taxon>
        <taxon>Pseudomonadati</taxon>
        <taxon>Pseudomonadota</taxon>
        <taxon>Alphaproteobacteria</taxon>
        <taxon>Rhodospirillales</taxon>
        <taxon>Azospirillaceae</taxon>
        <taxon>Azospirillum</taxon>
    </lineage>
</organism>
<dbReference type="InterPro" id="IPR029066">
    <property type="entry name" value="PLP-binding_barrel"/>
</dbReference>
<dbReference type="PANTHER" id="PTHR30511">
    <property type="entry name" value="ALANINE RACEMASE"/>
    <property type="match status" value="1"/>
</dbReference>
<dbReference type="InterPro" id="IPR000821">
    <property type="entry name" value="Ala_racemase"/>
</dbReference>